<keyword evidence="6" id="KW-0812">Transmembrane</keyword>
<evidence type="ECO:0000313" key="9">
    <source>
        <dbReference type="Proteomes" id="UP000067626"/>
    </source>
</evidence>
<keyword evidence="6" id="KW-0472">Membrane</keyword>
<dbReference type="SUPFAM" id="SSF56112">
    <property type="entry name" value="Protein kinase-like (PK-like)"/>
    <property type="match status" value="1"/>
</dbReference>
<evidence type="ECO:0000256" key="3">
    <source>
        <dbReference type="ARBA" id="ARBA00022777"/>
    </source>
</evidence>
<reference evidence="8 9" key="1">
    <citation type="submission" date="2015-07" db="EMBL/GenBank/DDBJ databases">
        <title>Genome analysis of myxobacterium Chondromyces crocatus Cm c5 reveals a high potential for natural compound synthesis and the genetic basis for the loss of fruiting body formation.</title>
        <authorList>
            <person name="Zaburannyi N."/>
            <person name="Bunk B."/>
            <person name="Maier J."/>
            <person name="Overmann J."/>
            <person name="Mueller R."/>
        </authorList>
    </citation>
    <scope>NUCLEOTIDE SEQUENCE [LARGE SCALE GENOMIC DNA]</scope>
    <source>
        <strain evidence="8 9">Cm c5</strain>
    </source>
</reference>
<feature type="compositionally biased region" description="Basic and acidic residues" evidence="5">
    <location>
        <begin position="482"/>
        <end position="509"/>
    </location>
</feature>
<dbReference type="PANTHER" id="PTHR43289:SF6">
    <property type="entry name" value="SERINE_THREONINE-PROTEIN KINASE NEKL-3"/>
    <property type="match status" value="1"/>
</dbReference>
<gene>
    <name evidence="8" type="ORF">CMC5_056170</name>
</gene>
<sequence>MSGNATARLGAWPTPTEPESGAYGSPGSDKTERSPDSPQKVGPARGIPAPGEWIAGRYRVEHVLARGGMGVVVEAEHALLGKRVAVKLLLQDVAADKNALQRFLDEARIAAQLPGDHIARALDFGRTDAGDAYLVMELLVGRDLEAELRRRRRLPLQEAVDYILQACEGVAEAHTLGLVHRDLKPANLFLTRRRDGSALIKVLDFGISKRTLGGAPLTLTNRSAACGTPAYMAPEQMMPVAPVDARCDQHALAVVLFELITGRRVFSADNLGLLAVQILDEPAPRLSVAFPGVPAGLDVAIARALAKSPAERFPDLAGFAQAIAPFGGPGADASARNVAQVLEGAASSRNVVATGPGWNRAGGTNTLPVSSGGKGLRRAVVLSGGRGDVVPTPGGVLAQEAPTPRVRRGQGLQRSSTGAAVVMLVTGALLIALIAGLKSMSAGPTPPSATAATGLARAVRRAGALQKATTTSAARLSTTAVSDDRGSSVLHEEQRQEEQRHENQREESARTATAEARQAARRARVAPPGGTPAHAGLKGQRAAGASFPAPAATSQGHGSTGAESPAARQGTPQSAREVFGDR</sequence>
<dbReference type="CDD" id="cd14014">
    <property type="entry name" value="STKc_PknB_like"/>
    <property type="match status" value="1"/>
</dbReference>
<dbReference type="OrthoDB" id="5501042at2"/>
<keyword evidence="4" id="KW-0067">ATP-binding</keyword>
<keyword evidence="9" id="KW-1185">Reference proteome</keyword>
<dbReference type="Gene3D" id="1.10.510.10">
    <property type="entry name" value="Transferase(Phosphotransferase) domain 1"/>
    <property type="match status" value="1"/>
</dbReference>
<dbReference type="SMART" id="SM00220">
    <property type="entry name" value="S_TKc"/>
    <property type="match status" value="1"/>
</dbReference>
<dbReference type="Proteomes" id="UP000067626">
    <property type="component" value="Chromosome"/>
</dbReference>
<evidence type="ECO:0000313" key="8">
    <source>
        <dbReference type="EMBL" id="AKT41417.1"/>
    </source>
</evidence>
<keyword evidence="2" id="KW-0547">Nucleotide-binding</keyword>
<evidence type="ECO:0000256" key="6">
    <source>
        <dbReference type="SAM" id="Phobius"/>
    </source>
</evidence>
<dbReference type="Gene3D" id="3.30.200.20">
    <property type="entry name" value="Phosphorylase Kinase, domain 1"/>
    <property type="match status" value="1"/>
</dbReference>
<name>A0A0K1EL61_CHOCO</name>
<feature type="transmembrane region" description="Helical" evidence="6">
    <location>
        <begin position="417"/>
        <end position="437"/>
    </location>
</feature>
<dbReference type="InterPro" id="IPR000719">
    <property type="entry name" value="Prot_kinase_dom"/>
</dbReference>
<dbReference type="EMBL" id="CP012159">
    <property type="protein sequence ID" value="AKT41417.1"/>
    <property type="molecule type" value="Genomic_DNA"/>
</dbReference>
<dbReference type="GO" id="GO:0004674">
    <property type="term" value="F:protein serine/threonine kinase activity"/>
    <property type="evidence" value="ECO:0007669"/>
    <property type="project" value="TreeGrafter"/>
</dbReference>
<dbReference type="AlphaFoldDB" id="A0A0K1EL61"/>
<dbReference type="PANTHER" id="PTHR43289">
    <property type="entry name" value="MITOGEN-ACTIVATED PROTEIN KINASE KINASE KINASE 20-RELATED"/>
    <property type="match status" value="1"/>
</dbReference>
<feature type="region of interest" description="Disordered" evidence="5">
    <location>
        <begin position="466"/>
        <end position="582"/>
    </location>
</feature>
<evidence type="ECO:0000259" key="7">
    <source>
        <dbReference type="PROSITE" id="PS50011"/>
    </source>
</evidence>
<dbReference type="KEGG" id="ccro:CMC5_056170"/>
<feature type="compositionally biased region" description="Low complexity" evidence="5">
    <location>
        <begin position="466"/>
        <end position="481"/>
    </location>
</feature>
<evidence type="ECO:0000256" key="1">
    <source>
        <dbReference type="ARBA" id="ARBA00022679"/>
    </source>
</evidence>
<dbReference type="RefSeq" id="WP_050433211.1">
    <property type="nucleotide sequence ID" value="NZ_CP012159.1"/>
</dbReference>
<dbReference type="InterPro" id="IPR008271">
    <property type="entry name" value="Ser/Thr_kinase_AS"/>
</dbReference>
<keyword evidence="6" id="KW-1133">Transmembrane helix</keyword>
<keyword evidence="1" id="KW-0808">Transferase</keyword>
<dbReference type="GO" id="GO:0005524">
    <property type="term" value="F:ATP binding"/>
    <property type="evidence" value="ECO:0007669"/>
    <property type="project" value="UniProtKB-KW"/>
</dbReference>
<accession>A0A0K1EL61</accession>
<dbReference type="PROSITE" id="PS00108">
    <property type="entry name" value="PROTEIN_KINASE_ST"/>
    <property type="match status" value="1"/>
</dbReference>
<organism evidence="8 9">
    <name type="scientific">Chondromyces crocatus</name>
    <dbReference type="NCBI Taxonomy" id="52"/>
    <lineage>
        <taxon>Bacteria</taxon>
        <taxon>Pseudomonadati</taxon>
        <taxon>Myxococcota</taxon>
        <taxon>Polyangia</taxon>
        <taxon>Polyangiales</taxon>
        <taxon>Polyangiaceae</taxon>
        <taxon>Chondromyces</taxon>
    </lineage>
</organism>
<feature type="region of interest" description="Disordered" evidence="5">
    <location>
        <begin position="1"/>
        <end position="48"/>
    </location>
</feature>
<evidence type="ECO:0000256" key="5">
    <source>
        <dbReference type="SAM" id="MobiDB-lite"/>
    </source>
</evidence>
<dbReference type="PROSITE" id="PS50011">
    <property type="entry name" value="PROTEIN_KINASE_DOM"/>
    <property type="match status" value="1"/>
</dbReference>
<keyword evidence="3" id="KW-0418">Kinase</keyword>
<evidence type="ECO:0000256" key="4">
    <source>
        <dbReference type="ARBA" id="ARBA00022840"/>
    </source>
</evidence>
<dbReference type="Pfam" id="PF00069">
    <property type="entry name" value="Pkinase"/>
    <property type="match status" value="1"/>
</dbReference>
<feature type="compositionally biased region" description="Low complexity" evidence="5">
    <location>
        <begin position="542"/>
        <end position="552"/>
    </location>
</feature>
<evidence type="ECO:0000256" key="2">
    <source>
        <dbReference type="ARBA" id="ARBA00022741"/>
    </source>
</evidence>
<feature type="domain" description="Protein kinase" evidence="7">
    <location>
        <begin position="58"/>
        <end position="327"/>
    </location>
</feature>
<proteinExistence type="predicted"/>
<protein>
    <recommendedName>
        <fullName evidence="7">Protein kinase domain-containing protein</fullName>
    </recommendedName>
</protein>
<dbReference type="InterPro" id="IPR011009">
    <property type="entry name" value="Kinase-like_dom_sf"/>
</dbReference>
<dbReference type="STRING" id="52.CMC5_056170"/>